<organism evidence="1">
    <name type="scientific">mine drainage metagenome</name>
    <dbReference type="NCBI Taxonomy" id="410659"/>
    <lineage>
        <taxon>unclassified sequences</taxon>
        <taxon>metagenomes</taxon>
        <taxon>ecological metagenomes</taxon>
    </lineage>
</organism>
<comment type="caution">
    <text evidence="1">The sequence shown here is derived from an EMBL/GenBank/DDBJ whole genome shotgun (WGS) entry which is preliminary data.</text>
</comment>
<evidence type="ECO:0008006" key="2">
    <source>
        <dbReference type="Google" id="ProtNLM"/>
    </source>
</evidence>
<sequence>MDEPSRTYVFMPESAYGPTNNCVGIAHRLAARGHRIVFAAERSWEGRLAPLGFEE</sequence>
<reference evidence="1" key="2">
    <citation type="journal article" date="2014" name="ISME J.">
        <title>Microbial stratification in low pH oxic and suboxic macroscopic growths along an acid mine drainage.</title>
        <authorList>
            <person name="Mendez-Garcia C."/>
            <person name="Mesa V."/>
            <person name="Sprenger R.R."/>
            <person name="Richter M."/>
            <person name="Diez M.S."/>
            <person name="Solano J."/>
            <person name="Bargiela R."/>
            <person name="Golyshina O.V."/>
            <person name="Manteca A."/>
            <person name="Ramos J.L."/>
            <person name="Gallego J.R."/>
            <person name="Llorente I."/>
            <person name="Martins Dos Santos V.A."/>
            <person name="Jensen O.N."/>
            <person name="Pelaez A.I."/>
            <person name="Sanchez J."/>
            <person name="Ferrer M."/>
        </authorList>
    </citation>
    <scope>NUCLEOTIDE SEQUENCE</scope>
</reference>
<dbReference type="SUPFAM" id="SSF53756">
    <property type="entry name" value="UDP-Glycosyltransferase/glycogen phosphorylase"/>
    <property type="match status" value="1"/>
</dbReference>
<name>T1C1F5_9ZZZZ</name>
<accession>T1C1F5</accession>
<gene>
    <name evidence="1" type="ORF">B1B_07959</name>
</gene>
<dbReference type="EMBL" id="AUZY01005123">
    <property type="protein sequence ID" value="EQD59975.1"/>
    <property type="molecule type" value="Genomic_DNA"/>
</dbReference>
<proteinExistence type="predicted"/>
<reference evidence="1" key="1">
    <citation type="submission" date="2013-08" db="EMBL/GenBank/DDBJ databases">
        <authorList>
            <person name="Mendez C."/>
            <person name="Richter M."/>
            <person name="Ferrer M."/>
            <person name="Sanchez J."/>
        </authorList>
    </citation>
    <scope>NUCLEOTIDE SEQUENCE</scope>
</reference>
<dbReference type="AlphaFoldDB" id="T1C1F5"/>
<evidence type="ECO:0000313" key="1">
    <source>
        <dbReference type="EMBL" id="EQD59975.1"/>
    </source>
</evidence>
<feature type="non-terminal residue" evidence="1">
    <location>
        <position position="55"/>
    </location>
</feature>
<dbReference type="Gene3D" id="3.40.50.2000">
    <property type="entry name" value="Glycogen Phosphorylase B"/>
    <property type="match status" value="1"/>
</dbReference>
<protein>
    <recommendedName>
        <fullName evidence="2">Glycosyl transferase</fullName>
    </recommendedName>
</protein>